<dbReference type="GO" id="GO:0009245">
    <property type="term" value="P:lipid A biosynthetic process"/>
    <property type="evidence" value="ECO:0007669"/>
    <property type="project" value="UniProtKB-KW"/>
</dbReference>
<dbReference type="GO" id="GO:0016020">
    <property type="term" value="C:membrane"/>
    <property type="evidence" value="ECO:0007669"/>
    <property type="project" value="GOC"/>
</dbReference>
<dbReference type="PANTHER" id="PTHR43480">
    <property type="entry name" value="ACYL-[ACYL-CARRIER-PROTEIN]--UDP-N-ACETYLGLUCOSAMINE O-ACYLTRANSFERASE"/>
    <property type="match status" value="1"/>
</dbReference>
<comment type="caution">
    <text evidence="7">The sequence shown here is derived from an EMBL/GenBank/DDBJ whole genome shotgun (WGS) entry which is preliminary data.</text>
</comment>
<keyword evidence="1" id="KW-0444">Lipid biosynthesis</keyword>
<dbReference type="AlphaFoldDB" id="T5KKH9"/>
<dbReference type="EMBL" id="ATAO01000184">
    <property type="protein sequence ID" value="EQM76983.1"/>
    <property type="molecule type" value="Genomic_DNA"/>
</dbReference>
<dbReference type="SUPFAM" id="SSF51161">
    <property type="entry name" value="Trimeric LpxA-like enzymes"/>
    <property type="match status" value="1"/>
</dbReference>
<dbReference type="InterPro" id="IPR010137">
    <property type="entry name" value="Lipid_A_LpxA"/>
</dbReference>
<evidence type="ECO:0000259" key="6">
    <source>
        <dbReference type="Pfam" id="PF13720"/>
    </source>
</evidence>
<evidence type="ECO:0000313" key="8">
    <source>
        <dbReference type="Proteomes" id="UP000016033"/>
    </source>
</evidence>
<dbReference type="RefSeq" id="WP_021199814.1">
    <property type="nucleotide sequence ID" value="NZ_ATAO01000184.1"/>
</dbReference>
<dbReference type="InterPro" id="IPR011004">
    <property type="entry name" value="Trimer_LpxA-like_sf"/>
</dbReference>
<dbReference type="InterPro" id="IPR029098">
    <property type="entry name" value="Acetyltransf_C"/>
</dbReference>
<evidence type="ECO:0000256" key="4">
    <source>
        <dbReference type="ARBA" id="ARBA00023098"/>
    </source>
</evidence>
<dbReference type="PATRIC" id="fig|1333857.3.peg.1850"/>
<protein>
    <recommendedName>
        <fullName evidence="6">UDP N-acetylglucosamine O-acyltransferase C-terminal domain-containing protein</fullName>
    </recommendedName>
</protein>
<feature type="domain" description="UDP N-acetylglucosamine O-acyltransferase C-terminal" evidence="6">
    <location>
        <begin position="162"/>
        <end position="202"/>
    </location>
</feature>
<keyword evidence="5" id="KW-0012">Acyltransferase</keyword>
<accession>T5KKH9</accession>
<dbReference type="Pfam" id="PF13720">
    <property type="entry name" value="Acetyltransf_11"/>
    <property type="match status" value="1"/>
</dbReference>
<sequence>MNTIHPSAHVSRGVELGSGNVVGPGVVIHPGVRLGDDNWIGAGVVLGAPPEVRSFAHPRDEEDSYGAGLLIGSQNVIREAAQVHQGSQRPTEIGDGAFIMNQVYVAHDGNIGNGVTLASSVLLAGHVTVGERANLGLGVAVHQFRTVGVGAMVGMGSVVTADVPAFAKVYGVPARVVGANVVGMQRSGIANADAEDLDRRYRDGTAFDDVLSRLLG</sequence>
<evidence type="ECO:0000313" key="7">
    <source>
        <dbReference type="EMBL" id="EQM76983.1"/>
    </source>
</evidence>
<organism evidence="7 8">
    <name type="scientific">Microbacterium maritypicum MF109</name>
    <dbReference type="NCBI Taxonomy" id="1333857"/>
    <lineage>
        <taxon>Bacteria</taxon>
        <taxon>Bacillati</taxon>
        <taxon>Actinomycetota</taxon>
        <taxon>Actinomycetes</taxon>
        <taxon>Micrococcales</taxon>
        <taxon>Microbacteriaceae</taxon>
        <taxon>Microbacterium</taxon>
    </lineage>
</organism>
<reference evidence="7 8" key="1">
    <citation type="journal article" date="2013" name="Genome Announc.">
        <title>Whole-genome sequences of five oyster-associated bacteria show potential for crude oil hydrocarbon degradation.</title>
        <authorList>
            <person name="Chauhan A."/>
            <person name="Green S."/>
            <person name="Pathak A."/>
            <person name="Thomas J."/>
            <person name="Venkatramanan R."/>
        </authorList>
    </citation>
    <scope>NUCLEOTIDE SEQUENCE [LARGE SCALE GENOMIC DNA]</scope>
    <source>
        <strain evidence="7 8">MF109</strain>
    </source>
</reference>
<gene>
    <name evidence="7" type="ORF">L687_00710</name>
</gene>
<name>T5KKH9_MICMQ</name>
<keyword evidence="3" id="KW-0808">Transferase</keyword>
<dbReference type="GO" id="GO:0008780">
    <property type="term" value="F:acyl-[acyl-carrier-protein]-UDP-N-acetylglucosamine O-acyltransferase activity"/>
    <property type="evidence" value="ECO:0007669"/>
    <property type="project" value="InterPro"/>
</dbReference>
<evidence type="ECO:0000256" key="1">
    <source>
        <dbReference type="ARBA" id="ARBA00022516"/>
    </source>
</evidence>
<proteinExistence type="predicted"/>
<keyword evidence="2" id="KW-0441">Lipid A biosynthesis</keyword>
<evidence type="ECO:0000256" key="3">
    <source>
        <dbReference type="ARBA" id="ARBA00022679"/>
    </source>
</evidence>
<evidence type="ECO:0000256" key="5">
    <source>
        <dbReference type="ARBA" id="ARBA00023315"/>
    </source>
</evidence>
<dbReference type="Proteomes" id="UP000016033">
    <property type="component" value="Unassembled WGS sequence"/>
</dbReference>
<dbReference type="PANTHER" id="PTHR43480:SF1">
    <property type="entry name" value="ACYL-[ACYL-CARRIER-PROTEIN]--UDP-N-ACETYLGLUCOSAMINE O-ACYLTRANSFERASE, MITOCHONDRIAL-RELATED"/>
    <property type="match status" value="1"/>
</dbReference>
<evidence type="ECO:0000256" key="2">
    <source>
        <dbReference type="ARBA" id="ARBA00022556"/>
    </source>
</evidence>
<dbReference type="Gene3D" id="2.160.10.10">
    <property type="entry name" value="Hexapeptide repeat proteins"/>
    <property type="match status" value="1"/>
</dbReference>
<keyword evidence="4" id="KW-0443">Lipid metabolism</keyword>